<evidence type="ECO:0000256" key="2">
    <source>
        <dbReference type="SAM" id="Phobius"/>
    </source>
</evidence>
<keyword evidence="2" id="KW-1133">Transmembrane helix</keyword>
<name>A0A7Y7M0V5_9MICC</name>
<gene>
    <name evidence="3" type="ORF">G6034_14470</name>
</gene>
<evidence type="ECO:0000313" key="4">
    <source>
        <dbReference type="Proteomes" id="UP000543556"/>
    </source>
</evidence>
<keyword evidence="2" id="KW-0812">Transmembrane</keyword>
<dbReference type="RefSeq" id="WP_176635808.1">
    <property type="nucleotide sequence ID" value="NZ_JAAMFM010000024.1"/>
</dbReference>
<evidence type="ECO:0000313" key="3">
    <source>
        <dbReference type="EMBL" id="NVM96086.1"/>
    </source>
</evidence>
<dbReference type="AlphaFoldDB" id="A0A7Y7M0V5"/>
<protein>
    <submittedName>
        <fullName evidence="3">Uncharacterized protein</fullName>
    </submittedName>
</protein>
<dbReference type="EMBL" id="JAAMFM010000024">
    <property type="protein sequence ID" value="NVM96086.1"/>
    <property type="molecule type" value="Genomic_DNA"/>
</dbReference>
<feature type="compositionally biased region" description="Polar residues" evidence="1">
    <location>
        <begin position="166"/>
        <end position="179"/>
    </location>
</feature>
<keyword evidence="4" id="KW-1185">Reference proteome</keyword>
<feature type="region of interest" description="Disordered" evidence="1">
    <location>
        <begin position="166"/>
        <end position="194"/>
    </location>
</feature>
<proteinExistence type="predicted"/>
<reference evidence="3 4" key="1">
    <citation type="submission" date="2020-02" db="EMBL/GenBank/DDBJ databases">
        <title>Genome sequence of strain AETb3-4.</title>
        <authorList>
            <person name="Gao J."/>
            <person name="Zhang X."/>
        </authorList>
    </citation>
    <scope>NUCLEOTIDE SEQUENCE [LARGE SCALE GENOMIC DNA]</scope>
    <source>
        <strain evidence="3 4">AETb3-4</strain>
    </source>
</reference>
<evidence type="ECO:0000256" key="1">
    <source>
        <dbReference type="SAM" id="MobiDB-lite"/>
    </source>
</evidence>
<comment type="caution">
    <text evidence="3">The sequence shown here is derived from an EMBL/GenBank/DDBJ whole genome shotgun (WGS) entry which is preliminary data.</text>
</comment>
<accession>A0A7Y7M0V5</accession>
<keyword evidence="2" id="KW-0472">Membrane</keyword>
<dbReference type="Proteomes" id="UP000543556">
    <property type="component" value="Unassembled WGS sequence"/>
</dbReference>
<feature type="transmembrane region" description="Helical" evidence="2">
    <location>
        <begin position="24"/>
        <end position="46"/>
    </location>
</feature>
<sequence length="229" mass="24910">MTPTPSPSPIDVVVHVAPAADWQVWAAFAPLIAAIIVALIAVPSLWQRHRADNRAKWWQRAQWALDASMSDQPTRAEMGQRTISLLGKSKLTAPEDGVLLKIGTDDPLEAANSARLTEVADALAVSDQVEVHLTGAWWTVQKRSGAMEGTQIKTQADRTMTMTLAHTGTPRKPTQTNMDSIAPSRRPASVTPEDRKVQIAAAKARITLNELTGDVTPDWITALSKEEPE</sequence>
<organism evidence="3 4">
    <name type="scientific">Arthrobacter wenxiniae</name>
    <dbReference type="NCBI Taxonomy" id="2713570"/>
    <lineage>
        <taxon>Bacteria</taxon>
        <taxon>Bacillati</taxon>
        <taxon>Actinomycetota</taxon>
        <taxon>Actinomycetes</taxon>
        <taxon>Micrococcales</taxon>
        <taxon>Micrococcaceae</taxon>
        <taxon>Arthrobacter</taxon>
    </lineage>
</organism>